<protein>
    <submittedName>
        <fullName evidence="1">Uncharacterized protein</fullName>
    </submittedName>
</protein>
<proteinExistence type="predicted"/>
<reference evidence="1" key="1">
    <citation type="submission" date="2019-03" db="EMBL/GenBank/DDBJ databases">
        <authorList>
            <person name="Mank J."/>
            <person name="Almeida P."/>
        </authorList>
    </citation>
    <scope>NUCLEOTIDE SEQUENCE</scope>
    <source>
        <strain evidence="1">78183</strain>
    </source>
</reference>
<gene>
    <name evidence="1" type="ORF">SVIM_LOCUS111817</name>
</gene>
<evidence type="ECO:0000313" key="1">
    <source>
        <dbReference type="EMBL" id="VFU29986.1"/>
    </source>
</evidence>
<organism evidence="1">
    <name type="scientific">Salix viminalis</name>
    <name type="common">Common osier</name>
    <name type="synonym">Basket willow</name>
    <dbReference type="NCBI Taxonomy" id="40686"/>
    <lineage>
        <taxon>Eukaryota</taxon>
        <taxon>Viridiplantae</taxon>
        <taxon>Streptophyta</taxon>
        <taxon>Embryophyta</taxon>
        <taxon>Tracheophyta</taxon>
        <taxon>Spermatophyta</taxon>
        <taxon>Magnoliopsida</taxon>
        <taxon>eudicotyledons</taxon>
        <taxon>Gunneridae</taxon>
        <taxon>Pentapetalae</taxon>
        <taxon>rosids</taxon>
        <taxon>fabids</taxon>
        <taxon>Malpighiales</taxon>
        <taxon>Salicaceae</taxon>
        <taxon>Saliceae</taxon>
        <taxon>Salix</taxon>
    </lineage>
</organism>
<sequence length="78" mass="9068">MRPFMERMLAFRGYLYKSLSATTEVIVESDKADVLERPVSPEMAIFYITQDTQRHPLLPEIKSEYLLCVPCWIPSVES</sequence>
<accession>A0A6N2KN43</accession>
<dbReference type="AlphaFoldDB" id="A0A6N2KN43"/>
<dbReference type="EMBL" id="CAADRP010000558">
    <property type="protein sequence ID" value="VFU29986.1"/>
    <property type="molecule type" value="Genomic_DNA"/>
</dbReference>
<name>A0A6N2KN43_SALVM</name>